<organism evidence="8 9">
    <name type="scientific">Limulus polyphemus</name>
    <name type="common">Atlantic horseshoe crab</name>
    <dbReference type="NCBI Taxonomy" id="6850"/>
    <lineage>
        <taxon>Eukaryota</taxon>
        <taxon>Metazoa</taxon>
        <taxon>Ecdysozoa</taxon>
        <taxon>Arthropoda</taxon>
        <taxon>Chelicerata</taxon>
        <taxon>Merostomata</taxon>
        <taxon>Xiphosura</taxon>
        <taxon>Limulidae</taxon>
        <taxon>Limulus</taxon>
    </lineage>
</organism>
<feature type="region of interest" description="Disordered" evidence="5">
    <location>
        <begin position="35"/>
        <end position="141"/>
    </location>
</feature>
<dbReference type="PROSITE" id="PS51039">
    <property type="entry name" value="ZF_AN1"/>
    <property type="match status" value="1"/>
</dbReference>
<evidence type="ECO:0000313" key="9">
    <source>
        <dbReference type="RefSeq" id="XP_013778320.1"/>
    </source>
</evidence>
<evidence type="ECO:0000256" key="5">
    <source>
        <dbReference type="SAM" id="MobiDB-lite"/>
    </source>
</evidence>
<protein>
    <submittedName>
        <fullName evidence="9">AN1-type zinc finger protein 6-like</fullName>
    </submittedName>
</protein>
<evidence type="ECO:0000313" key="8">
    <source>
        <dbReference type="Proteomes" id="UP000694941"/>
    </source>
</evidence>
<name>A0ABM1BAW2_LIMPO</name>
<feature type="compositionally biased region" description="Polar residues" evidence="5">
    <location>
        <begin position="73"/>
        <end position="110"/>
    </location>
</feature>
<dbReference type="PANTHER" id="PTHR10634">
    <property type="entry name" value="AN1-TYPE ZINC FINGER PROTEIN"/>
    <property type="match status" value="1"/>
</dbReference>
<accession>A0ABM1BAW2</accession>
<feature type="domain" description="A20-type" evidence="6">
    <location>
        <begin position="8"/>
        <end position="42"/>
    </location>
</feature>
<keyword evidence="8" id="KW-1185">Reference proteome</keyword>
<keyword evidence="3" id="KW-0862">Zinc</keyword>
<evidence type="ECO:0000256" key="1">
    <source>
        <dbReference type="ARBA" id="ARBA00022723"/>
    </source>
</evidence>
<dbReference type="PANTHER" id="PTHR10634:SF149">
    <property type="entry name" value="AN1-TYPE DOMAIN-CONTAINING PROTEIN-RELATED"/>
    <property type="match status" value="1"/>
</dbReference>
<dbReference type="RefSeq" id="XP_013778320.1">
    <property type="nucleotide sequence ID" value="XM_013922866.2"/>
</dbReference>
<evidence type="ECO:0000256" key="3">
    <source>
        <dbReference type="ARBA" id="ARBA00022833"/>
    </source>
</evidence>
<keyword evidence="1" id="KW-0479">Metal-binding</keyword>
<sequence>MERDSDQVSQNALCRSGCGFYGSPASDGLCSQCYKEQVRRKQSTPPSSGVTGLVSPTTPETSSEGLVAAAISSAESMLNTASPTVPSAITTSPDPESSFSEPQPSGSQDIGSEETSVSSDTFVSDTAQSEESTPKDHKKKKNRCQLCRKKVGLTGFECRCGGLFCSVHRYVNEHNCSFDYKQHGAQEIRKNNPLVVGEKVQKI</sequence>
<dbReference type="SMART" id="SM00259">
    <property type="entry name" value="ZnF_A20"/>
    <property type="match status" value="1"/>
</dbReference>
<dbReference type="InterPro" id="IPR035896">
    <property type="entry name" value="AN1-like_Znf"/>
</dbReference>
<dbReference type="SUPFAM" id="SSF118310">
    <property type="entry name" value="AN1-like Zinc finger"/>
    <property type="match status" value="1"/>
</dbReference>
<keyword evidence="2 4" id="KW-0863">Zinc-finger</keyword>
<evidence type="ECO:0000256" key="2">
    <source>
        <dbReference type="ARBA" id="ARBA00022771"/>
    </source>
</evidence>
<feature type="compositionally biased region" description="Low complexity" evidence="5">
    <location>
        <begin position="113"/>
        <end position="125"/>
    </location>
</feature>
<dbReference type="InterPro" id="IPR002653">
    <property type="entry name" value="Znf_A20"/>
</dbReference>
<evidence type="ECO:0000259" key="7">
    <source>
        <dbReference type="PROSITE" id="PS51039"/>
    </source>
</evidence>
<evidence type="ECO:0000259" key="6">
    <source>
        <dbReference type="PROSITE" id="PS51036"/>
    </source>
</evidence>
<dbReference type="Pfam" id="PF01428">
    <property type="entry name" value="zf-AN1"/>
    <property type="match status" value="1"/>
</dbReference>
<dbReference type="Proteomes" id="UP000694941">
    <property type="component" value="Unplaced"/>
</dbReference>
<dbReference type="SMART" id="SM00154">
    <property type="entry name" value="ZnF_AN1"/>
    <property type="match status" value="1"/>
</dbReference>
<evidence type="ECO:0000256" key="4">
    <source>
        <dbReference type="PROSITE-ProRule" id="PRU00449"/>
    </source>
</evidence>
<feature type="compositionally biased region" description="Polar residues" evidence="5">
    <location>
        <begin position="43"/>
        <end position="64"/>
    </location>
</feature>
<dbReference type="Gene3D" id="1.20.5.4770">
    <property type="match status" value="1"/>
</dbReference>
<reference evidence="9" key="1">
    <citation type="submission" date="2025-08" db="UniProtKB">
        <authorList>
            <consortium name="RefSeq"/>
        </authorList>
    </citation>
    <scope>IDENTIFICATION</scope>
    <source>
        <tissue evidence="9">Muscle</tissue>
    </source>
</reference>
<dbReference type="InterPro" id="IPR050652">
    <property type="entry name" value="AN1_A20_ZnFinger"/>
</dbReference>
<dbReference type="InterPro" id="IPR000058">
    <property type="entry name" value="Znf_AN1"/>
</dbReference>
<dbReference type="Gene3D" id="4.10.1110.10">
    <property type="entry name" value="AN1-like Zinc finger"/>
    <property type="match status" value="1"/>
</dbReference>
<feature type="domain" description="AN1-type" evidence="7">
    <location>
        <begin position="138"/>
        <end position="184"/>
    </location>
</feature>
<dbReference type="PROSITE" id="PS51036">
    <property type="entry name" value="ZF_A20"/>
    <property type="match status" value="1"/>
</dbReference>
<dbReference type="GeneID" id="106462901"/>
<gene>
    <name evidence="9" type="primary">LOC106462901</name>
</gene>
<dbReference type="SUPFAM" id="SSF57716">
    <property type="entry name" value="Glucocorticoid receptor-like (DNA-binding domain)"/>
    <property type="match status" value="1"/>
</dbReference>
<dbReference type="Pfam" id="PF01754">
    <property type="entry name" value="zf-A20"/>
    <property type="match status" value="1"/>
</dbReference>
<proteinExistence type="predicted"/>